<comment type="caution">
    <text evidence="1">The sequence shown here is derived from an EMBL/GenBank/DDBJ whole genome shotgun (WGS) entry which is preliminary data.</text>
</comment>
<dbReference type="PANTHER" id="PTHR37953">
    <property type="entry name" value="UPF0127 PROTEIN MJ1496"/>
    <property type="match status" value="1"/>
</dbReference>
<protein>
    <recommendedName>
        <fullName evidence="3">DUF192 domain-containing protein</fullName>
    </recommendedName>
</protein>
<organism evidence="1 2">
    <name type="scientific">Pseudidiomarina maritima</name>
    <dbReference type="NCBI Taxonomy" id="519453"/>
    <lineage>
        <taxon>Bacteria</taxon>
        <taxon>Pseudomonadati</taxon>
        <taxon>Pseudomonadota</taxon>
        <taxon>Gammaproteobacteria</taxon>
        <taxon>Alteromonadales</taxon>
        <taxon>Idiomarinaceae</taxon>
        <taxon>Pseudidiomarina</taxon>
    </lineage>
</organism>
<evidence type="ECO:0000313" key="1">
    <source>
        <dbReference type="EMBL" id="PWW15064.1"/>
    </source>
</evidence>
<gene>
    <name evidence="1" type="ORF">DET45_10262</name>
</gene>
<dbReference type="OrthoDB" id="5526466at2"/>
<reference evidence="1 2" key="1">
    <citation type="submission" date="2018-05" db="EMBL/GenBank/DDBJ databases">
        <title>Freshwater and sediment microbial communities from various areas in North America, analyzing microbe dynamics in response to fracking.</title>
        <authorList>
            <person name="Lamendella R."/>
        </authorList>
    </citation>
    <scope>NUCLEOTIDE SEQUENCE [LARGE SCALE GENOMIC DNA]</scope>
    <source>
        <strain evidence="1 2">125B1</strain>
    </source>
</reference>
<dbReference type="InterPro" id="IPR003795">
    <property type="entry name" value="DUF192"/>
</dbReference>
<dbReference type="EMBL" id="QGTT01000002">
    <property type="protein sequence ID" value="PWW15064.1"/>
    <property type="molecule type" value="Genomic_DNA"/>
</dbReference>
<proteinExistence type="predicted"/>
<accession>A0A317Q9X2</accession>
<dbReference type="InterPro" id="IPR038695">
    <property type="entry name" value="Saro_0823-like_sf"/>
</dbReference>
<evidence type="ECO:0000313" key="2">
    <source>
        <dbReference type="Proteomes" id="UP000246964"/>
    </source>
</evidence>
<dbReference type="Pfam" id="PF02643">
    <property type="entry name" value="DUF192"/>
    <property type="match status" value="1"/>
</dbReference>
<dbReference type="Gene3D" id="2.60.120.1140">
    <property type="entry name" value="Protein of unknown function DUF192"/>
    <property type="match status" value="1"/>
</dbReference>
<sequence length="166" mass="18551">MVLTSLISTAWLVSLLHLEPAGTAALAGQPASSSLKTEQWCIAGHEHPLQLEIADTYDSRARGLMFRETLAEHAGMLFKYQQERPGSAGFWMYNTYLPLDIAYLDKDMKIASILSMDPCPSIDSRRCPVYEPKVRYMAALELNQGYFERYGITVGAQLQSCKQPGE</sequence>
<dbReference type="PANTHER" id="PTHR37953:SF1">
    <property type="entry name" value="UPF0127 PROTEIN MJ1496"/>
    <property type="match status" value="1"/>
</dbReference>
<dbReference type="AlphaFoldDB" id="A0A317Q9X2"/>
<keyword evidence="2" id="KW-1185">Reference proteome</keyword>
<dbReference type="Proteomes" id="UP000246964">
    <property type="component" value="Unassembled WGS sequence"/>
</dbReference>
<evidence type="ECO:0008006" key="3">
    <source>
        <dbReference type="Google" id="ProtNLM"/>
    </source>
</evidence>
<dbReference type="RefSeq" id="WP_110075013.1">
    <property type="nucleotide sequence ID" value="NZ_QGTT01000002.1"/>
</dbReference>
<name>A0A317Q9X2_9GAMM</name>